<feature type="compositionally biased region" description="Polar residues" evidence="6">
    <location>
        <begin position="343"/>
        <end position="354"/>
    </location>
</feature>
<keyword evidence="3 7" id="KW-1133">Transmembrane helix</keyword>
<gene>
    <name evidence="9" type="ORF">QBC38DRAFT_472532</name>
</gene>
<dbReference type="InterPro" id="IPR052337">
    <property type="entry name" value="SAT4-like"/>
</dbReference>
<evidence type="ECO:0000256" key="3">
    <source>
        <dbReference type="ARBA" id="ARBA00022989"/>
    </source>
</evidence>
<keyword evidence="10" id="KW-1185">Reference proteome</keyword>
<dbReference type="Proteomes" id="UP001301958">
    <property type="component" value="Unassembled WGS sequence"/>
</dbReference>
<comment type="subcellular location">
    <subcellularLocation>
        <location evidence="1">Membrane</location>
        <topology evidence="1">Multi-pass membrane protein</topology>
    </subcellularLocation>
</comment>
<evidence type="ECO:0000313" key="10">
    <source>
        <dbReference type="Proteomes" id="UP001301958"/>
    </source>
</evidence>
<dbReference type="PANTHER" id="PTHR33048">
    <property type="entry name" value="PTH11-LIKE INTEGRAL MEMBRANE PROTEIN (AFU_ORTHOLOGUE AFUA_5G11245)"/>
    <property type="match status" value="1"/>
</dbReference>
<organism evidence="9 10">
    <name type="scientific">Podospora fimiseda</name>
    <dbReference type="NCBI Taxonomy" id="252190"/>
    <lineage>
        <taxon>Eukaryota</taxon>
        <taxon>Fungi</taxon>
        <taxon>Dikarya</taxon>
        <taxon>Ascomycota</taxon>
        <taxon>Pezizomycotina</taxon>
        <taxon>Sordariomycetes</taxon>
        <taxon>Sordariomycetidae</taxon>
        <taxon>Sordariales</taxon>
        <taxon>Podosporaceae</taxon>
        <taxon>Podospora</taxon>
    </lineage>
</organism>
<evidence type="ECO:0000256" key="6">
    <source>
        <dbReference type="SAM" id="MobiDB-lite"/>
    </source>
</evidence>
<sequence>MAGGDGPPQIPTLDQLPPELLLIDNGDKLIRTITPVTVLATIFVFLRLGMRLRRVGLGLDDYLIIFALIFTWGTWVVGTLFVKLGGLGRPMIVNLAIDPNRLIINQKLLFSGELIYPTVIALVKFSILAMYQRVFPTKTMKLGHIVLGGMTAAWYIAVVLVAIFQCKPVKKVFNPMLPGTCIDPTDFFLGNSIPNIVTDVAILALPTYEVYKLNLPRHQRIGLGAVFLLGAGIVAVSSYRLYIHILLAEQGTSADFTMALYDPVIWTVIEPDMAVICASLPSLGPMLTTFLNSRLLTPVRSYFSKGSGSYGSGAGFDGNVTIGGTPMKIPGSARGGKKGASSNLTPSNVSSQERLNVGDPEAGFVPDGYVAERRVTVGKASSGHDGANIPLESIAVKTVVDWRETKGPSSH</sequence>
<accession>A0AAN7BTR2</accession>
<feature type="transmembrane region" description="Helical" evidence="7">
    <location>
        <begin position="114"/>
        <end position="131"/>
    </location>
</feature>
<feature type="region of interest" description="Disordered" evidence="6">
    <location>
        <begin position="329"/>
        <end position="363"/>
    </location>
</feature>
<evidence type="ECO:0000259" key="8">
    <source>
        <dbReference type="Pfam" id="PF20684"/>
    </source>
</evidence>
<feature type="domain" description="Rhodopsin" evidence="8">
    <location>
        <begin position="46"/>
        <end position="288"/>
    </location>
</feature>
<dbReference type="GO" id="GO:0016020">
    <property type="term" value="C:membrane"/>
    <property type="evidence" value="ECO:0007669"/>
    <property type="project" value="UniProtKB-SubCell"/>
</dbReference>
<feature type="transmembrane region" description="Helical" evidence="7">
    <location>
        <begin position="221"/>
        <end position="242"/>
    </location>
</feature>
<reference evidence="9" key="2">
    <citation type="submission" date="2023-05" db="EMBL/GenBank/DDBJ databases">
        <authorList>
            <consortium name="Lawrence Berkeley National Laboratory"/>
            <person name="Steindorff A."/>
            <person name="Hensen N."/>
            <person name="Bonometti L."/>
            <person name="Westerberg I."/>
            <person name="Brannstrom I.O."/>
            <person name="Guillou S."/>
            <person name="Cros-Aarteil S."/>
            <person name="Calhoun S."/>
            <person name="Haridas S."/>
            <person name="Kuo A."/>
            <person name="Mondo S."/>
            <person name="Pangilinan J."/>
            <person name="Riley R."/>
            <person name="Labutti K."/>
            <person name="Andreopoulos B."/>
            <person name="Lipzen A."/>
            <person name="Chen C."/>
            <person name="Yanf M."/>
            <person name="Daum C."/>
            <person name="Ng V."/>
            <person name="Clum A."/>
            <person name="Ohm R."/>
            <person name="Martin F."/>
            <person name="Silar P."/>
            <person name="Natvig D."/>
            <person name="Lalanne C."/>
            <person name="Gautier V."/>
            <person name="Ament-Velasquez S.L."/>
            <person name="Kruys A."/>
            <person name="Hutchinson M.I."/>
            <person name="Powell A.J."/>
            <person name="Barry K."/>
            <person name="Miller A.N."/>
            <person name="Grigoriev I.V."/>
            <person name="Debuchy R."/>
            <person name="Gladieux P."/>
            <person name="Thoren M.H."/>
            <person name="Johannesson H."/>
        </authorList>
    </citation>
    <scope>NUCLEOTIDE SEQUENCE</scope>
    <source>
        <strain evidence="9">CBS 990.96</strain>
    </source>
</reference>
<evidence type="ECO:0000256" key="1">
    <source>
        <dbReference type="ARBA" id="ARBA00004141"/>
    </source>
</evidence>
<dbReference type="EMBL" id="MU865309">
    <property type="protein sequence ID" value="KAK4229301.1"/>
    <property type="molecule type" value="Genomic_DNA"/>
</dbReference>
<feature type="transmembrane region" description="Helical" evidence="7">
    <location>
        <begin position="29"/>
        <end position="50"/>
    </location>
</feature>
<evidence type="ECO:0000256" key="7">
    <source>
        <dbReference type="SAM" id="Phobius"/>
    </source>
</evidence>
<dbReference type="AlphaFoldDB" id="A0AAN7BTR2"/>
<dbReference type="InterPro" id="IPR049326">
    <property type="entry name" value="Rhodopsin_dom_fungi"/>
</dbReference>
<comment type="similarity">
    <text evidence="5">Belongs to the SAT4 family.</text>
</comment>
<dbReference type="Pfam" id="PF20684">
    <property type="entry name" value="Fung_rhodopsin"/>
    <property type="match status" value="1"/>
</dbReference>
<keyword evidence="4 7" id="KW-0472">Membrane</keyword>
<evidence type="ECO:0000256" key="2">
    <source>
        <dbReference type="ARBA" id="ARBA00022692"/>
    </source>
</evidence>
<evidence type="ECO:0000313" key="9">
    <source>
        <dbReference type="EMBL" id="KAK4229301.1"/>
    </source>
</evidence>
<evidence type="ECO:0000256" key="4">
    <source>
        <dbReference type="ARBA" id="ARBA00023136"/>
    </source>
</evidence>
<reference evidence="9" key="1">
    <citation type="journal article" date="2023" name="Mol. Phylogenet. Evol.">
        <title>Genome-scale phylogeny and comparative genomics of the fungal order Sordariales.</title>
        <authorList>
            <person name="Hensen N."/>
            <person name="Bonometti L."/>
            <person name="Westerberg I."/>
            <person name="Brannstrom I.O."/>
            <person name="Guillou S."/>
            <person name="Cros-Aarteil S."/>
            <person name="Calhoun S."/>
            <person name="Haridas S."/>
            <person name="Kuo A."/>
            <person name="Mondo S."/>
            <person name="Pangilinan J."/>
            <person name="Riley R."/>
            <person name="LaButti K."/>
            <person name="Andreopoulos B."/>
            <person name="Lipzen A."/>
            <person name="Chen C."/>
            <person name="Yan M."/>
            <person name="Daum C."/>
            <person name="Ng V."/>
            <person name="Clum A."/>
            <person name="Steindorff A."/>
            <person name="Ohm R.A."/>
            <person name="Martin F."/>
            <person name="Silar P."/>
            <person name="Natvig D.O."/>
            <person name="Lalanne C."/>
            <person name="Gautier V."/>
            <person name="Ament-Velasquez S.L."/>
            <person name="Kruys A."/>
            <person name="Hutchinson M.I."/>
            <person name="Powell A.J."/>
            <person name="Barry K."/>
            <person name="Miller A.N."/>
            <person name="Grigoriev I.V."/>
            <person name="Debuchy R."/>
            <person name="Gladieux P."/>
            <person name="Hiltunen Thoren M."/>
            <person name="Johannesson H."/>
        </authorList>
    </citation>
    <scope>NUCLEOTIDE SEQUENCE</scope>
    <source>
        <strain evidence="9">CBS 990.96</strain>
    </source>
</reference>
<name>A0AAN7BTR2_9PEZI</name>
<feature type="transmembrane region" description="Helical" evidence="7">
    <location>
        <begin position="143"/>
        <end position="164"/>
    </location>
</feature>
<keyword evidence="2 7" id="KW-0812">Transmembrane</keyword>
<dbReference type="PANTHER" id="PTHR33048:SF47">
    <property type="entry name" value="INTEGRAL MEMBRANE PROTEIN-RELATED"/>
    <property type="match status" value="1"/>
</dbReference>
<proteinExistence type="inferred from homology"/>
<feature type="transmembrane region" description="Helical" evidence="7">
    <location>
        <begin position="62"/>
        <end position="82"/>
    </location>
</feature>
<evidence type="ECO:0000256" key="5">
    <source>
        <dbReference type="ARBA" id="ARBA00038359"/>
    </source>
</evidence>
<comment type="caution">
    <text evidence="9">The sequence shown here is derived from an EMBL/GenBank/DDBJ whole genome shotgun (WGS) entry which is preliminary data.</text>
</comment>
<protein>
    <recommendedName>
        <fullName evidence="8">Rhodopsin domain-containing protein</fullName>
    </recommendedName>
</protein>